<feature type="domain" description="Flavin reductase like" evidence="2">
    <location>
        <begin position="28"/>
        <end position="174"/>
    </location>
</feature>
<dbReference type="InterPro" id="IPR002563">
    <property type="entry name" value="Flavin_Rdtase-like_dom"/>
</dbReference>
<evidence type="ECO:0000256" key="1">
    <source>
        <dbReference type="ARBA" id="ARBA00038054"/>
    </source>
</evidence>
<evidence type="ECO:0000313" key="3">
    <source>
        <dbReference type="EMBL" id="MBC3514789.1"/>
    </source>
</evidence>
<dbReference type="SUPFAM" id="SSF50475">
    <property type="entry name" value="FMN-binding split barrel"/>
    <property type="match status" value="1"/>
</dbReference>
<proteinExistence type="inferred from homology"/>
<dbReference type="PANTHER" id="PTHR43567:SF5">
    <property type="entry name" value="HYPOTHETICAL CYTOSOLIC PROTEIN"/>
    <property type="match status" value="1"/>
</dbReference>
<dbReference type="Pfam" id="PF01613">
    <property type="entry name" value="Flavin_Reduct"/>
    <property type="match status" value="1"/>
</dbReference>
<sequence>MGAFFTREGPNIPFTTIQPGEIGDCIDRIGRQWMLITAGDEQHFNTMTASWGGMGTLFNKPVATIYVRPQRYTYQFTEQQDTFSLCFFDPCYRDALTLCGTKSGRDIDKPRACGLDPIFDTAPYFEQAQLVVLCRKLYYTDMGDGVFVDKSVEAANYPEKDYHRLYIGEIEKVYRHL</sequence>
<dbReference type="AlphaFoldDB" id="A0A8J6LT52"/>
<dbReference type="EMBL" id="JACOGI010000001">
    <property type="protein sequence ID" value="MBC3514789.1"/>
    <property type="molecule type" value="Genomic_DNA"/>
</dbReference>
<dbReference type="InterPro" id="IPR012349">
    <property type="entry name" value="Split_barrel_FMN-bd"/>
</dbReference>
<comment type="caution">
    <text evidence="3">The sequence shown here is derived from an EMBL/GenBank/DDBJ whole genome shotgun (WGS) entry which is preliminary data.</text>
</comment>
<evidence type="ECO:0000313" key="4">
    <source>
        <dbReference type="Proteomes" id="UP000597668"/>
    </source>
</evidence>
<dbReference type="GO" id="GO:0010181">
    <property type="term" value="F:FMN binding"/>
    <property type="evidence" value="ECO:0007669"/>
    <property type="project" value="InterPro"/>
</dbReference>
<dbReference type="Gene3D" id="2.30.110.10">
    <property type="entry name" value="Electron Transport, Fmn-binding Protein, Chain A"/>
    <property type="match status" value="1"/>
</dbReference>
<gene>
    <name evidence="3" type="ORF">H8K20_00085</name>
</gene>
<comment type="similarity">
    <text evidence="1">Belongs to the flavoredoxin family.</text>
</comment>
<evidence type="ECO:0000259" key="2">
    <source>
        <dbReference type="Pfam" id="PF01613"/>
    </source>
</evidence>
<dbReference type="Proteomes" id="UP000597668">
    <property type="component" value="Unassembled WGS sequence"/>
</dbReference>
<dbReference type="PANTHER" id="PTHR43567">
    <property type="entry name" value="FLAVOREDOXIN-RELATED-RELATED"/>
    <property type="match status" value="1"/>
</dbReference>
<protein>
    <submittedName>
        <fullName evidence="3">Flavin reductase</fullName>
    </submittedName>
</protein>
<keyword evidence="4" id="KW-1185">Reference proteome</keyword>
<dbReference type="GO" id="GO:0016646">
    <property type="term" value="F:oxidoreductase activity, acting on the CH-NH group of donors, NAD or NADP as acceptor"/>
    <property type="evidence" value="ECO:0007669"/>
    <property type="project" value="UniProtKB-ARBA"/>
</dbReference>
<name>A0A8J6LT52_9FIRM</name>
<accession>A0A8J6LT52</accession>
<organism evidence="3 4">
    <name type="scientific">Neobittarella massiliensis</name>
    <name type="common">ex Bilen et al. 2018</name>
    <dbReference type="NCBI Taxonomy" id="2041842"/>
    <lineage>
        <taxon>Bacteria</taxon>
        <taxon>Bacillati</taxon>
        <taxon>Bacillota</taxon>
        <taxon>Clostridia</taxon>
        <taxon>Eubacteriales</taxon>
        <taxon>Oscillospiraceae</taxon>
        <taxon>Neobittarella (ex Bilen et al. 2018)</taxon>
    </lineage>
</organism>
<dbReference type="InterPro" id="IPR052174">
    <property type="entry name" value="Flavoredoxin"/>
</dbReference>
<reference evidence="3" key="1">
    <citation type="submission" date="2020-08" db="EMBL/GenBank/DDBJ databases">
        <authorList>
            <person name="Liu C."/>
            <person name="Sun Q."/>
        </authorList>
    </citation>
    <scope>NUCLEOTIDE SEQUENCE</scope>
    <source>
        <strain evidence="3">NSJ-65</strain>
    </source>
</reference>